<proteinExistence type="predicted"/>
<dbReference type="AlphaFoldDB" id="A0AAD6JF99"/>
<dbReference type="Proteomes" id="UP001162972">
    <property type="component" value="Chromosome 2"/>
</dbReference>
<accession>A0AAD6JF99</accession>
<name>A0AAD6JF99_9ROSI</name>
<protein>
    <submittedName>
        <fullName evidence="1">Uncharacterized protein</fullName>
    </submittedName>
</protein>
<comment type="caution">
    <text evidence="1">The sequence shown here is derived from an EMBL/GenBank/DDBJ whole genome shotgun (WGS) entry which is preliminary data.</text>
</comment>
<evidence type="ECO:0000313" key="1">
    <source>
        <dbReference type="EMBL" id="KAJ6404003.1"/>
    </source>
</evidence>
<keyword evidence="2" id="KW-1185">Reference proteome</keyword>
<organism evidence="1 2">
    <name type="scientific">Salix udensis</name>
    <dbReference type="NCBI Taxonomy" id="889485"/>
    <lineage>
        <taxon>Eukaryota</taxon>
        <taxon>Viridiplantae</taxon>
        <taxon>Streptophyta</taxon>
        <taxon>Embryophyta</taxon>
        <taxon>Tracheophyta</taxon>
        <taxon>Spermatophyta</taxon>
        <taxon>Magnoliopsida</taxon>
        <taxon>eudicotyledons</taxon>
        <taxon>Gunneridae</taxon>
        <taxon>Pentapetalae</taxon>
        <taxon>rosids</taxon>
        <taxon>fabids</taxon>
        <taxon>Malpighiales</taxon>
        <taxon>Salicaceae</taxon>
        <taxon>Saliceae</taxon>
        <taxon>Salix</taxon>
    </lineage>
</organism>
<evidence type="ECO:0000313" key="2">
    <source>
        <dbReference type="Proteomes" id="UP001162972"/>
    </source>
</evidence>
<sequence length="130" mass="14949">MQHPIYYSDHFMVGDSELHLAPRVCDDSRSLRKQLMEGHDQEIEFERMRLLEFHFAPEPLNRHSFLGHSMDELKLSEEQAEFSSAEHFNYWFDVLNNVSSCSDQDSIQGANLPESPFSSAIGSGISTVRE</sequence>
<dbReference type="EMBL" id="JAPFFJ010000017">
    <property type="protein sequence ID" value="KAJ6404003.1"/>
    <property type="molecule type" value="Genomic_DNA"/>
</dbReference>
<gene>
    <name evidence="1" type="ORF">OIU84_012239</name>
</gene>
<reference evidence="1 2" key="1">
    <citation type="journal article" date="2023" name="Int. J. Mol. Sci.">
        <title>De Novo Assembly and Annotation of 11 Diverse Shrub Willow (Salix) Genomes Reveals Novel Gene Organization in Sex-Linked Regions.</title>
        <authorList>
            <person name="Hyden B."/>
            <person name="Feng K."/>
            <person name="Yates T.B."/>
            <person name="Jawdy S."/>
            <person name="Cereghino C."/>
            <person name="Smart L.B."/>
            <person name="Muchero W."/>
        </authorList>
    </citation>
    <scope>NUCLEOTIDE SEQUENCE [LARGE SCALE GENOMIC DNA]</scope>
    <source>
        <tissue evidence="1">Shoot tip</tissue>
    </source>
</reference>